<protein>
    <submittedName>
        <fullName evidence="2">Uncharacterized protein</fullName>
    </submittedName>
</protein>
<accession>A0A8T1EG63</accession>
<gene>
    <name evidence="1" type="ORF">PC113_g1982</name>
    <name evidence="2" type="ORF">PC117_g2030</name>
    <name evidence="3" type="ORF">PC118_g1857</name>
    <name evidence="4" type="ORF">PC129_g2867</name>
</gene>
<dbReference type="Proteomes" id="UP000760860">
    <property type="component" value="Unassembled WGS sequence"/>
</dbReference>
<organism evidence="2 5">
    <name type="scientific">Phytophthora cactorum</name>
    <dbReference type="NCBI Taxonomy" id="29920"/>
    <lineage>
        <taxon>Eukaryota</taxon>
        <taxon>Sar</taxon>
        <taxon>Stramenopiles</taxon>
        <taxon>Oomycota</taxon>
        <taxon>Peronosporomycetes</taxon>
        <taxon>Peronosporales</taxon>
        <taxon>Peronosporaceae</taxon>
        <taxon>Phytophthora</taxon>
    </lineage>
</organism>
<dbReference type="EMBL" id="RCMK01000025">
    <property type="protein sequence ID" value="KAG2953427.1"/>
    <property type="molecule type" value="Genomic_DNA"/>
</dbReference>
<sequence length="53" mass="5806">MLTGQHALSTHCATNNFVRAESLSVLPADMRVREGPGHMIVKYADGKPRRPST</sequence>
<name>A0A8T1EG63_9STRA</name>
<dbReference type="Proteomes" id="UP000736787">
    <property type="component" value="Unassembled WGS sequence"/>
</dbReference>
<reference evidence="2" key="1">
    <citation type="submission" date="2018-10" db="EMBL/GenBank/DDBJ databases">
        <title>Effector identification in a new, highly contiguous assembly of the strawberry crown rot pathogen Phytophthora cactorum.</title>
        <authorList>
            <person name="Armitage A.D."/>
            <person name="Nellist C.F."/>
            <person name="Bates H."/>
            <person name="Vickerstaff R.J."/>
            <person name="Harrison R.J."/>
        </authorList>
    </citation>
    <scope>NUCLEOTIDE SEQUENCE</scope>
    <source>
        <strain evidence="1">15-7</strain>
        <strain evidence="2">4040</strain>
        <strain evidence="3">P415</strain>
        <strain evidence="4">P421</strain>
    </source>
</reference>
<dbReference type="Proteomes" id="UP000735874">
    <property type="component" value="Unassembled WGS sequence"/>
</dbReference>
<dbReference type="EMBL" id="RCML01000025">
    <property type="protein sequence ID" value="KAG2997569.1"/>
    <property type="molecule type" value="Genomic_DNA"/>
</dbReference>
<evidence type="ECO:0000313" key="4">
    <source>
        <dbReference type="EMBL" id="KAG3226526.1"/>
    </source>
</evidence>
<evidence type="ECO:0000313" key="2">
    <source>
        <dbReference type="EMBL" id="KAG2953427.1"/>
    </source>
</evidence>
<evidence type="ECO:0000313" key="5">
    <source>
        <dbReference type="Proteomes" id="UP000736787"/>
    </source>
</evidence>
<dbReference type="AlphaFoldDB" id="A0A8T1EG63"/>
<dbReference type="Proteomes" id="UP000697107">
    <property type="component" value="Unassembled WGS sequence"/>
</dbReference>
<comment type="caution">
    <text evidence="2">The sequence shown here is derived from an EMBL/GenBank/DDBJ whole genome shotgun (WGS) entry which is preliminary data.</text>
</comment>
<proteinExistence type="predicted"/>
<evidence type="ECO:0000313" key="3">
    <source>
        <dbReference type="EMBL" id="KAG2997569.1"/>
    </source>
</evidence>
<dbReference type="EMBL" id="RCMG01000025">
    <property type="protein sequence ID" value="KAG2867403.1"/>
    <property type="molecule type" value="Genomic_DNA"/>
</dbReference>
<evidence type="ECO:0000313" key="1">
    <source>
        <dbReference type="EMBL" id="KAG2867403.1"/>
    </source>
</evidence>
<dbReference type="EMBL" id="RCMV01000055">
    <property type="protein sequence ID" value="KAG3226526.1"/>
    <property type="molecule type" value="Genomic_DNA"/>
</dbReference>